<feature type="region of interest" description="Disordered" evidence="7">
    <location>
        <begin position="1"/>
        <end position="193"/>
    </location>
</feature>
<feature type="compositionally biased region" description="Low complexity" evidence="7">
    <location>
        <begin position="122"/>
        <end position="158"/>
    </location>
</feature>
<dbReference type="PROSITE" id="PS50020">
    <property type="entry name" value="WW_DOMAIN_2"/>
    <property type="match status" value="9"/>
</dbReference>
<feature type="domain" description="WW" evidence="8">
    <location>
        <begin position="1837"/>
        <end position="1871"/>
    </location>
</feature>
<proteinExistence type="inferred from homology"/>
<feature type="compositionally biased region" description="Low complexity" evidence="7">
    <location>
        <begin position="488"/>
        <end position="515"/>
    </location>
</feature>
<dbReference type="SUPFAM" id="SSF51045">
    <property type="entry name" value="WW domain"/>
    <property type="match status" value="9"/>
</dbReference>
<evidence type="ECO:0000256" key="6">
    <source>
        <dbReference type="RuleBase" id="RU364101"/>
    </source>
</evidence>
<feature type="compositionally biased region" description="Low complexity" evidence="7">
    <location>
        <begin position="16"/>
        <end position="42"/>
    </location>
</feature>
<evidence type="ECO:0000259" key="8">
    <source>
        <dbReference type="PROSITE" id="PS50020"/>
    </source>
</evidence>
<dbReference type="Gene3D" id="2.20.70.10">
    <property type="match status" value="9"/>
</dbReference>
<dbReference type="PROSITE" id="PS01159">
    <property type="entry name" value="WW_DOMAIN_1"/>
    <property type="match status" value="7"/>
</dbReference>
<comment type="caution">
    <text evidence="9">The sequence shown here is derived from an EMBL/GenBank/DDBJ whole genome shotgun (WGS) entry which is preliminary data.</text>
</comment>
<feature type="domain" description="WW" evidence="8">
    <location>
        <begin position="2038"/>
        <end position="2072"/>
    </location>
</feature>
<dbReference type="Pfam" id="PF12931">
    <property type="entry name" value="TPR_Sec16"/>
    <property type="match status" value="1"/>
</dbReference>
<accession>A0ABD3MA55</accession>
<feature type="domain" description="WW" evidence="8">
    <location>
        <begin position="1718"/>
        <end position="1752"/>
    </location>
</feature>
<organism evidence="9 10">
    <name type="scientific">Discostella pseudostelligera</name>
    <dbReference type="NCBI Taxonomy" id="259834"/>
    <lineage>
        <taxon>Eukaryota</taxon>
        <taxon>Sar</taxon>
        <taxon>Stramenopiles</taxon>
        <taxon>Ochrophyta</taxon>
        <taxon>Bacillariophyta</taxon>
        <taxon>Coscinodiscophyceae</taxon>
        <taxon>Thalassiosirophycidae</taxon>
        <taxon>Stephanodiscales</taxon>
        <taxon>Stephanodiscaceae</taxon>
        <taxon>Discostella</taxon>
    </lineage>
</organism>
<feature type="region of interest" description="Disordered" evidence="7">
    <location>
        <begin position="2784"/>
        <end position="2857"/>
    </location>
</feature>
<dbReference type="EMBL" id="JALLBG020000217">
    <property type="protein sequence ID" value="KAL3758841.1"/>
    <property type="molecule type" value="Genomic_DNA"/>
</dbReference>
<feature type="domain" description="WW" evidence="8">
    <location>
        <begin position="1365"/>
        <end position="1399"/>
    </location>
</feature>
<feature type="region of interest" description="Disordered" evidence="7">
    <location>
        <begin position="417"/>
        <end position="515"/>
    </location>
</feature>
<feature type="compositionally biased region" description="Polar residues" evidence="7">
    <location>
        <begin position="1482"/>
        <end position="1496"/>
    </location>
</feature>
<protein>
    <recommendedName>
        <fullName evidence="6">Protein transport protein sec16</fullName>
    </recommendedName>
</protein>
<feature type="compositionally biased region" description="Polar residues" evidence="7">
    <location>
        <begin position="159"/>
        <end position="179"/>
    </location>
</feature>
<feature type="compositionally biased region" description="Pro residues" evidence="7">
    <location>
        <begin position="338"/>
        <end position="352"/>
    </location>
</feature>
<keyword evidence="6" id="KW-0653">Protein transport</keyword>
<sequence length="2857" mass="305138">MNNASAFFGAPPPPASSSQTQSQQQQRSNTNRGAMPMPMHGGNNIGGGGGGSGMHSRPMTMQQSAPPPPRYHQPQQQRYHQQQQQPQFQQQQNNAAPSHYGAPPSSFEEDEAFETLDLNNNSHHPPTTSITTPMTSIMGANTNSNDSSSTSFMVSSSSGPENFSNYSNNPPPTASHQLNQQQQQHDNTYRDDGTFEYEGGVALQTALNVFGSVASAAGGLAGGLLAAGGLSGNNNHTNNNPNARRMGMGIGGGGNLVGNVATWKNRIVDVVAPTTATTNSTNTSISMASNSAVGMTRSAVAGVGGGVGGPSTHRSASPVFPPLPPQQHVPTVVHQHHPQPPPSPMYHRPPTPTMQYRHQQQQHRRQSSVASNNSSEAHELFGAATITSAATTISTTHAAPATTTPTTTTTMMAGHVRQSSTASGGGSVGGSHGIGRDSASDFFASSASSQSMGQQQQQQQQHQGYGGSAGDFFNAPPSPTQTFNIAPSTQTQTATSATTTTYNNIAPPTPTQTATSITTTTYNTIAPPTPTTATMLNTSTATNDAATTMTTISLPADMSMDNNTLPKEEETKKNERQRQLSHRLSSLEKATHDTSTFQYADPLVGGVGVFAAVNDERGGGGGETDNGGTTNNPSMVVGDVLSDPIPIPAAGEEATSTENVTKSESTIASINNMESAASSSAITQNRQQEPQSPSTMISSTEQSRSVTTTQPVGKILLPTPSKAIATSSAAAATRQHYLPLPPPLPARKKTPFTGEHATVGLFPSGTMEKATTTFRKPPPIPGGGGGSNTSTPRFHVPSPRVSPRLSPMTATDATPPSSAARGVGRRAVAGGGTVVGGGDSTPLVPSLGEGTVSATTSPAVGVPPAPATPVDVRQTPTQHRIGGANNISPLVSVAQGSSVVNFNDDVDWNSVANSMVKEEDAVHKIVATAPPPPPPIPQATVVPSQPTVTAQPIVVAPSPTITQPTAQFSVLPADAPTVIDPSIIYSSTSPPIYPNNQIPRTPSSRVTECDVMSDYQMQVCEEDFPDVMLPSPGSHAGGDANSVVALEDNIMDNGSVSGPSAASMFGIDNGVPPPPQQQQLHAQLPETTPESIVQTPIDADRMSGYRDEVIEDDFGTSQASNREENIEPLTSMINDENPPDVEPPLLPEGWVECLDANTGRVYFYNENAGTSSWERPVVDDVSAGDGDTAAASMDKVEESEVGLPPTAVSDGEVTGEDNIIEYIQPEAETPHLDDVKEIETLPEGWEKIVDPTTDKVYYYNSTTGMSSWDCPVAHEQNEQCLETAASDQQEVNEQAVVGHTHLVEIQTDFGDAAVSDVAEATAVSHSTEEEVVEVLNPPSIINGENAVHEATINSESEISAAKEDDPMPEGWIESRDPTTGGIFYYNEILAVSQWHRPTATREKDAVDDVLDGHIVNDAAATVTPTNEAALPQSVTEEEGQNEPPPDEVLDQQLESSSTLLAEHKIDTASMDPSDENEEIAQPTESNTYKEPNGNPEDTTSILSFESLPPGWIEAIDDNTGLTYYYNEESNETSWDRPLANENKINVADATVEEEYIHVSTTGIKHVETHEEVVQDEGILHDTTDADQGSEVQQSENNLEGDWTKVTDPDTGKVYYYNRTTNEASWEKPAQNLPAAPEMSVSEKIAVEDSKEHVSKEYRGIAEPTTVDVVGAKAEEECNDVGTIGTKHVETHEEVIHDDGIVHDTTDADQRSEVQQSENNQEGDWTKVTDPDTGKVYYYNRTTNEASWEKPALNLPAARSSKEAEKAVSGEVAVEVLDSEEPVSEYCEIAGSVEEPTTLVEAIDEGWTRIDNPPSVISEEGVETEESGGYHHEASNDGILPDGWQELIDPTTGKVYYYNEVSGATSWTPPEPPLSEVIEESNERLAEEGESCDRDVTVESAAYPSEVEDKMVDNLAVDEDVGHLEVDMPMERSNVEVSKAAEGPTSEESNGTLLPEGWMQCTDPNSGQTYYFNESTGESSWDRPVQPEDETVGGTTTGTNVTHDTASSVQTKRVVAENNQLSDNVNGSEIVPTHASSDMSLPDGWIKVDDPSSGGTYYYNESSGETTWERPIKKGQTSASLVSSRADHPRPAHAIATFGFGGRLCVMIPQVAATLSGATTVGREYPTTMRRGPVVIHRICDVIPRDHTYSIPSSTTPSSPLVQTKEDEVLSYLKKKSSNPEDLLWRVINIAAQNRGRLRNEKNAHEAIVDLLLASNSEGGAGGGKKQESRLPLESSLTSNLAQVQDLIQRGERESAVDEALSQENFALALLIASMCDRDTYRITARRFADKTLPVGSPLHTVALLFSDNVEIPTDEELLDPYGKRAPKRSLWYDDEVYEDLGQSWKEQLASILCNRTARWENIVLSLGDRLLQLGHCHAAHVCYLVSSSSFGSPSKDTTRLVLIGCDHRSYMNQLLMTPQSIQSFERTEAFEWARRRGNRNTHIPSLQPFKFRYAELLADFGHEELARNYLLSIRSSIGLGSDSRGRTSSGNTTPSVVMKDAKFIEALEKLDDRICGSTGAEHASWDCKEISKGGAKSLALGSMVRNVLRKKSSAGQPVPNQDTGFPILQESDDLSPREPESNMSEPSVPEPSIPRQLTEEPKRPQADIAVESALSGGDEHSISSKKSFDRGGLVVGYGSTALSTNDHQGPPSSAPPVFGGGAIMKDVVEKPEIADEDEREKDIVPPTPPPASKKDDKKKAPVSEPPRSAGWLSKLLGRDGESKATVADVGEEMQAYYDEKLKRWIFPGDDPAEVAKPLAPPPIIPKTPVTPALSAPAPAASNDPLAALMAPPPSRGLSTMKKGTSAASRYANPLASTGKRAGASSAGSTKIPPTSPMMAAPPTFAVFQPKPAPAESS</sequence>
<dbReference type="SMART" id="SM00456">
    <property type="entry name" value="WW"/>
    <property type="match status" value="9"/>
</dbReference>
<feature type="region of interest" description="Disordered" evidence="7">
    <location>
        <begin position="1582"/>
        <end position="1605"/>
    </location>
</feature>
<keyword evidence="4 6" id="KW-0256">Endoplasmic reticulum</keyword>
<evidence type="ECO:0000256" key="5">
    <source>
        <dbReference type="ARBA" id="ARBA00022892"/>
    </source>
</evidence>
<dbReference type="CDD" id="cd09233">
    <property type="entry name" value="ACE1-Sec16-like"/>
    <property type="match status" value="1"/>
</dbReference>
<feature type="domain" description="WW" evidence="8">
    <location>
        <begin position="1596"/>
        <end position="1630"/>
    </location>
</feature>
<feature type="domain" description="WW" evidence="8">
    <location>
        <begin position="1144"/>
        <end position="1178"/>
    </location>
</feature>
<feature type="compositionally biased region" description="Gly residues" evidence="7">
    <location>
        <begin position="43"/>
        <end position="53"/>
    </location>
</feature>
<evidence type="ECO:0000313" key="10">
    <source>
        <dbReference type="Proteomes" id="UP001530293"/>
    </source>
</evidence>
<feature type="compositionally biased region" description="Low complexity" evidence="7">
    <location>
        <begin position="796"/>
        <end position="828"/>
    </location>
</feature>
<evidence type="ECO:0000313" key="9">
    <source>
        <dbReference type="EMBL" id="KAL3758841.1"/>
    </source>
</evidence>
<dbReference type="InterPro" id="IPR001202">
    <property type="entry name" value="WW_dom"/>
</dbReference>
<feature type="region of interest" description="Disordered" evidence="7">
    <location>
        <begin position="1709"/>
        <end position="1728"/>
    </location>
</feature>
<dbReference type="InterPro" id="IPR036020">
    <property type="entry name" value="WW_dom_sf"/>
</dbReference>
<comment type="subcellular location">
    <subcellularLocation>
        <location evidence="1">Endoplasmic reticulum</location>
    </subcellularLocation>
</comment>
<feature type="domain" description="WW" evidence="8">
    <location>
        <begin position="1239"/>
        <end position="1273"/>
    </location>
</feature>
<feature type="compositionally biased region" description="Basic and acidic residues" evidence="7">
    <location>
        <begin position="566"/>
        <end position="578"/>
    </location>
</feature>
<evidence type="ECO:0000256" key="3">
    <source>
        <dbReference type="ARBA" id="ARBA00022448"/>
    </source>
</evidence>
<feature type="domain" description="WW" evidence="8">
    <location>
        <begin position="1505"/>
        <end position="1539"/>
    </location>
</feature>
<feature type="compositionally biased region" description="Gly residues" evidence="7">
    <location>
        <begin position="423"/>
        <end position="433"/>
    </location>
</feature>
<feature type="region of interest" description="Disordered" evidence="7">
    <location>
        <begin position="776"/>
        <end position="844"/>
    </location>
</feature>
<feature type="compositionally biased region" description="Low complexity" evidence="7">
    <location>
        <begin position="72"/>
        <end position="92"/>
    </location>
</feature>
<comment type="similarity">
    <text evidence="2 6">Belongs to the SEC16 family.</text>
</comment>
<dbReference type="GO" id="GO:0015031">
    <property type="term" value="P:protein transport"/>
    <property type="evidence" value="ECO:0007669"/>
    <property type="project" value="UniProtKB-KW"/>
</dbReference>
<keyword evidence="10" id="KW-1185">Reference proteome</keyword>
<dbReference type="PANTHER" id="PTHR13402">
    <property type="entry name" value="RGPR-RELATED"/>
    <property type="match status" value="1"/>
</dbReference>
<feature type="compositionally biased region" description="Low complexity" evidence="7">
    <location>
        <begin position="1991"/>
        <end position="2001"/>
    </location>
</feature>
<feature type="region of interest" description="Disordered" evidence="7">
    <location>
        <begin position="1973"/>
        <end position="2008"/>
    </location>
</feature>
<reference evidence="9 10" key="1">
    <citation type="submission" date="2024-10" db="EMBL/GenBank/DDBJ databases">
        <title>Updated reference genomes for cyclostephanoid diatoms.</title>
        <authorList>
            <person name="Roberts W.R."/>
            <person name="Alverson A.J."/>
        </authorList>
    </citation>
    <scope>NUCLEOTIDE SEQUENCE [LARGE SCALE GENOMIC DNA]</scope>
    <source>
        <strain evidence="9 10">AJA232-27</strain>
    </source>
</reference>
<dbReference type="GO" id="GO:0070971">
    <property type="term" value="C:endoplasmic reticulum exit site"/>
    <property type="evidence" value="ECO:0007669"/>
    <property type="project" value="UniProtKB-ARBA"/>
</dbReference>
<feature type="region of interest" description="Disordered" evidence="7">
    <location>
        <begin position="1936"/>
        <end position="1956"/>
    </location>
</feature>
<feature type="region of interest" description="Disordered" evidence="7">
    <location>
        <begin position="556"/>
        <end position="582"/>
    </location>
</feature>
<feature type="region of interest" description="Disordered" evidence="7">
    <location>
        <begin position="1465"/>
        <end position="1496"/>
    </location>
</feature>
<dbReference type="InterPro" id="IPR024298">
    <property type="entry name" value="Sec16_Sec23-bd"/>
</dbReference>
<gene>
    <name evidence="9" type="ORF">ACHAWU_001363</name>
</gene>
<feature type="region of interest" description="Disordered" evidence="7">
    <location>
        <begin position="675"/>
        <end position="709"/>
    </location>
</feature>
<keyword evidence="5 6" id="KW-0931">ER-Golgi transport</keyword>
<feature type="compositionally biased region" description="Polar residues" evidence="7">
    <location>
        <begin position="1585"/>
        <end position="1597"/>
    </location>
</feature>
<feature type="compositionally biased region" description="Low complexity" evidence="7">
    <location>
        <begin position="444"/>
        <end position="463"/>
    </location>
</feature>
<name>A0ABD3MA55_9STRA</name>
<feature type="region of interest" description="Disordered" evidence="7">
    <location>
        <begin position="329"/>
        <end position="376"/>
    </location>
</feature>
<feature type="compositionally biased region" description="Polar residues" evidence="7">
    <location>
        <begin position="2553"/>
        <end position="2563"/>
    </location>
</feature>
<dbReference type="CDD" id="cd00201">
    <property type="entry name" value="WW"/>
    <property type="match status" value="9"/>
</dbReference>
<feature type="compositionally biased region" description="Polar residues" evidence="7">
    <location>
        <begin position="2640"/>
        <end position="2651"/>
    </location>
</feature>
<evidence type="ECO:0000256" key="2">
    <source>
        <dbReference type="ARBA" id="ARBA00005927"/>
    </source>
</evidence>
<evidence type="ECO:0000256" key="1">
    <source>
        <dbReference type="ARBA" id="ARBA00004240"/>
    </source>
</evidence>
<feature type="compositionally biased region" description="Basic and acidic residues" evidence="7">
    <location>
        <begin position="2617"/>
        <end position="2629"/>
    </location>
</feature>
<keyword evidence="6" id="KW-0472">Membrane</keyword>
<keyword evidence="3 6" id="KW-0813">Transport</keyword>
<feature type="region of interest" description="Disordered" evidence="7">
    <location>
        <begin position="2550"/>
        <end position="2723"/>
    </location>
</feature>
<evidence type="ECO:0000256" key="4">
    <source>
        <dbReference type="ARBA" id="ARBA00022824"/>
    </source>
</evidence>
<dbReference type="GO" id="GO:0016192">
    <property type="term" value="P:vesicle-mediated transport"/>
    <property type="evidence" value="ECO:0007669"/>
    <property type="project" value="UniProtKB-KW"/>
</dbReference>
<dbReference type="PANTHER" id="PTHR13402:SF6">
    <property type="entry name" value="SECRETORY 16, ISOFORM I"/>
    <property type="match status" value="1"/>
</dbReference>
<feature type="compositionally biased region" description="Basic and acidic residues" evidence="7">
    <location>
        <begin position="2692"/>
        <end position="2701"/>
    </location>
</feature>
<dbReference type="InterPro" id="IPR024340">
    <property type="entry name" value="Sec16_CCD"/>
</dbReference>
<dbReference type="Proteomes" id="UP001530293">
    <property type="component" value="Unassembled WGS sequence"/>
</dbReference>
<dbReference type="Pfam" id="PF00397">
    <property type="entry name" value="WW"/>
    <property type="match status" value="9"/>
</dbReference>
<evidence type="ECO:0000256" key="7">
    <source>
        <dbReference type="SAM" id="MobiDB-lite"/>
    </source>
</evidence>
<feature type="compositionally biased region" description="Gly residues" evidence="7">
    <location>
        <begin position="829"/>
        <end position="839"/>
    </location>
</feature>
<feature type="compositionally biased region" description="Polar residues" evidence="7">
    <location>
        <begin position="1712"/>
        <end position="1722"/>
    </location>
</feature>
<dbReference type="Gene3D" id="1.25.40.1030">
    <property type="match status" value="1"/>
</dbReference>
<feature type="domain" description="WW" evidence="8">
    <location>
        <begin position="1951"/>
        <end position="1985"/>
    </location>
</feature>
<dbReference type="Pfam" id="PF12932">
    <property type="entry name" value="Sec16"/>
    <property type="match status" value="1"/>
</dbReference>